<gene>
    <name evidence="2" type="ORF">MNBD_BACTEROID04-1023</name>
</gene>
<reference evidence="2" key="1">
    <citation type="submission" date="2018-06" db="EMBL/GenBank/DDBJ databases">
        <authorList>
            <person name="Zhirakovskaya E."/>
        </authorList>
    </citation>
    <scope>NUCLEOTIDE SEQUENCE</scope>
</reference>
<dbReference type="Gene3D" id="3.30.1150.10">
    <property type="match status" value="1"/>
</dbReference>
<dbReference type="SUPFAM" id="SSF74653">
    <property type="entry name" value="TolA/TonB C-terminal domain"/>
    <property type="match status" value="1"/>
</dbReference>
<protein>
    <submittedName>
        <fullName evidence="2">Ferric siderophore transport system, periplasmic binding protein TonB</fullName>
    </submittedName>
</protein>
<dbReference type="InterPro" id="IPR037682">
    <property type="entry name" value="TonB_C"/>
</dbReference>
<dbReference type="Pfam" id="PF03544">
    <property type="entry name" value="TonB_C"/>
    <property type="match status" value="1"/>
</dbReference>
<organism evidence="2">
    <name type="scientific">hydrothermal vent metagenome</name>
    <dbReference type="NCBI Taxonomy" id="652676"/>
    <lineage>
        <taxon>unclassified sequences</taxon>
        <taxon>metagenomes</taxon>
        <taxon>ecological metagenomes</taxon>
    </lineage>
</organism>
<evidence type="ECO:0000313" key="2">
    <source>
        <dbReference type="EMBL" id="VAW20662.1"/>
    </source>
</evidence>
<feature type="domain" description="TonB C-terminal" evidence="1">
    <location>
        <begin position="55"/>
        <end position="114"/>
    </location>
</feature>
<name>A0A3B0U233_9ZZZZ</name>
<dbReference type="AlphaFoldDB" id="A0A3B0U233"/>
<feature type="non-terminal residue" evidence="2">
    <location>
        <position position="1"/>
    </location>
</feature>
<evidence type="ECO:0000259" key="1">
    <source>
        <dbReference type="Pfam" id="PF03544"/>
    </source>
</evidence>
<accession>A0A3B0U233</accession>
<proteinExistence type="predicted"/>
<sequence length="116" mass="12924">PFMIIENVPVFPGCKGNNAELRACFSSQMSKFVSKNFDSELASDIGLSSGSIQRIFVMFKIDKDGNITNIQARAPHKKLKEEAIRVIKLLPKMTPGKQRGRAVGVRYGLPIVFRVE</sequence>
<dbReference type="GO" id="GO:0055085">
    <property type="term" value="P:transmembrane transport"/>
    <property type="evidence" value="ECO:0007669"/>
    <property type="project" value="InterPro"/>
</dbReference>
<dbReference type="EMBL" id="UOER01000078">
    <property type="protein sequence ID" value="VAW20662.1"/>
    <property type="molecule type" value="Genomic_DNA"/>
</dbReference>